<evidence type="ECO:0000313" key="17">
    <source>
        <dbReference type="Proteomes" id="UP000285310"/>
    </source>
</evidence>
<dbReference type="NCBIfam" id="TIGR01084">
    <property type="entry name" value="mutY"/>
    <property type="match status" value="1"/>
</dbReference>
<dbReference type="GO" id="GO:0051539">
    <property type="term" value="F:4 iron, 4 sulfur cluster binding"/>
    <property type="evidence" value="ECO:0007669"/>
    <property type="project" value="UniProtKB-UniRule"/>
</dbReference>
<dbReference type="Gene3D" id="1.10.1670.10">
    <property type="entry name" value="Helix-hairpin-Helix base-excision DNA repair enzymes (C-terminal)"/>
    <property type="match status" value="1"/>
</dbReference>
<dbReference type="GO" id="GO:0006298">
    <property type="term" value="P:mismatch repair"/>
    <property type="evidence" value="ECO:0007669"/>
    <property type="project" value="TreeGrafter"/>
</dbReference>
<evidence type="ECO:0000256" key="7">
    <source>
        <dbReference type="ARBA" id="ARBA00022723"/>
    </source>
</evidence>
<dbReference type="Pfam" id="PF10576">
    <property type="entry name" value="EndIII_4Fe-2S"/>
    <property type="match status" value="1"/>
</dbReference>
<name>A0A423PWS9_9GAMM</name>
<proteinExistence type="inferred from homology"/>
<evidence type="ECO:0000256" key="6">
    <source>
        <dbReference type="ARBA" id="ARBA00022485"/>
    </source>
</evidence>
<dbReference type="Gene3D" id="3.90.79.10">
    <property type="entry name" value="Nucleoside Triphosphate Pyrophosphohydrolase"/>
    <property type="match status" value="1"/>
</dbReference>
<comment type="function">
    <text evidence="2">Adenine glycosylase active on G-A mispairs. MutY also corrects error-prone DNA synthesis past GO lesions which are due to the oxidatively damaged form of guanine: 7,8-dihydro-8-oxoguanine (8-oxo-dGTP).</text>
</comment>
<feature type="domain" description="HhH-GPD" evidence="15">
    <location>
        <begin position="50"/>
        <end position="201"/>
    </location>
</feature>
<dbReference type="InterPro" id="IPR029119">
    <property type="entry name" value="MutY_C"/>
</dbReference>
<dbReference type="PANTHER" id="PTHR42944:SF1">
    <property type="entry name" value="ADENINE DNA GLYCOSYLASE"/>
    <property type="match status" value="1"/>
</dbReference>
<evidence type="ECO:0000256" key="12">
    <source>
        <dbReference type="ARBA" id="ARBA00023204"/>
    </source>
</evidence>
<dbReference type="CDD" id="cd03431">
    <property type="entry name" value="NUDIX_DNA_Glycosylase_C-MutY"/>
    <property type="match status" value="1"/>
</dbReference>
<comment type="caution">
    <text evidence="16">The sequence shown here is derived from an EMBL/GenBank/DDBJ whole genome shotgun (WGS) entry which is preliminary data.</text>
</comment>
<dbReference type="FunFam" id="1.10.340.30:FF:000002">
    <property type="entry name" value="Adenine DNA glycosylase"/>
    <property type="match status" value="1"/>
</dbReference>
<dbReference type="InParanoid" id="A0A423PWS9"/>
<evidence type="ECO:0000256" key="2">
    <source>
        <dbReference type="ARBA" id="ARBA00002933"/>
    </source>
</evidence>
<evidence type="ECO:0000313" key="16">
    <source>
        <dbReference type="EMBL" id="ROO30034.1"/>
    </source>
</evidence>
<dbReference type="SMART" id="SM00525">
    <property type="entry name" value="FES"/>
    <property type="match status" value="1"/>
</dbReference>
<dbReference type="RefSeq" id="WP_123657581.1">
    <property type="nucleotide sequence ID" value="NZ_AYKG01000012.1"/>
</dbReference>
<dbReference type="Proteomes" id="UP000285310">
    <property type="component" value="Unassembled WGS sequence"/>
</dbReference>
<evidence type="ECO:0000256" key="1">
    <source>
        <dbReference type="ARBA" id="ARBA00000843"/>
    </source>
</evidence>
<dbReference type="InterPro" id="IPR005760">
    <property type="entry name" value="A/G_AdeGlyc_MutY"/>
</dbReference>
<dbReference type="GO" id="GO:0034039">
    <property type="term" value="F:8-oxo-7,8-dihydroguanine DNA N-glycosylase activity"/>
    <property type="evidence" value="ECO:0007669"/>
    <property type="project" value="TreeGrafter"/>
</dbReference>
<evidence type="ECO:0000256" key="3">
    <source>
        <dbReference type="ARBA" id="ARBA00008343"/>
    </source>
</evidence>
<keyword evidence="6" id="KW-0004">4Fe-4S</keyword>
<dbReference type="PANTHER" id="PTHR42944">
    <property type="entry name" value="ADENINE DNA GLYCOSYLASE"/>
    <property type="match status" value="1"/>
</dbReference>
<keyword evidence="8 14" id="KW-0227">DNA damage</keyword>
<dbReference type="SMART" id="SM00478">
    <property type="entry name" value="ENDO3c"/>
    <property type="match status" value="1"/>
</dbReference>
<gene>
    <name evidence="16" type="ORF">SAJA_05210</name>
</gene>
<evidence type="ECO:0000256" key="8">
    <source>
        <dbReference type="ARBA" id="ARBA00022763"/>
    </source>
</evidence>
<dbReference type="FunCoup" id="A0A423PWS9">
    <property type="interactions" value="392"/>
</dbReference>
<dbReference type="SUPFAM" id="SSF48150">
    <property type="entry name" value="DNA-glycosylase"/>
    <property type="match status" value="1"/>
</dbReference>
<dbReference type="PROSITE" id="PS00764">
    <property type="entry name" value="ENDONUCLEASE_III_1"/>
    <property type="match status" value="1"/>
</dbReference>
<protein>
    <recommendedName>
        <fullName evidence="5 14">Adenine DNA glycosylase</fullName>
        <ecNumber evidence="4 14">3.2.2.31</ecNumber>
    </recommendedName>
</protein>
<dbReference type="SUPFAM" id="SSF55811">
    <property type="entry name" value="Nudix"/>
    <property type="match status" value="1"/>
</dbReference>
<dbReference type="InterPro" id="IPR004036">
    <property type="entry name" value="Endonuclease-III-like_CS2"/>
</dbReference>
<sequence length="360" mass="39505">MTQTPAQILAQQPPAAIADRLLEWFDQHGRHDLPWQHPRTAYRVWVAEIMLQQTQVTTVIDYFNAFMARFPDVATLAAADNDTVMAYWAGLGYYARARNLHAAACTVVHEHEGAFPRSVDGLMALPGIGRSTAGAIVAQAFGIWAPILDGNAKRVIARLAGVTATPGTSAYENSLWPLAERYTPATRVTDYTQAIMDLGATLCTRRRPRCGGCPLADGCLAREAGIQDAIPAPRKKKTRPERTTTMLVVEDGAGRLLLEKRPPSGIWGGLWSLPELSADHDLASFCRERLGLEMQSQTRLAPISHGFTHFVLHIHAYRVQGRGMTRIMDANLAWFAPDARPGVPAVIARLLDTPQSDLNL</sequence>
<dbReference type="InterPro" id="IPR000445">
    <property type="entry name" value="HhH_motif"/>
</dbReference>
<reference evidence="16 17" key="1">
    <citation type="submission" date="2013-10" db="EMBL/GenBank/DDBJ databases">
        <title>Salinisphaera japonica YTM-1 Genome Sequencing.</title>
        <authorList>
            <person name="Lai Q."/>
            <person name="Li C."/>
            <person name="Shao Z."/>
        </authorList>
    </citation>
    <scope>NUCLEOTIDE SEQUENCE [LARGE SCALE GENOMIC DNA]</scope>
    <source>
        <strain evidence="16 17">YTM-1</strain>
    </source>
</reference>
<comment type="catalytic activity">
    <reaction evidence="1 14">
        <text>Hydrolyzes free adenine bases from 7,8-dihydro-8-oxoguanine:adenine mismatched double-stranded DNA, leaving an apurinic site.</text>
        <dbReference type="EC" id="3.2.2.31"/>
    </reaction>
</comment>
<dbReference type="InterPro" id="IPR004035">
    <property type="entry name" value="Endouclease-III_FeS-bd_BS"/>
</dbReference>
<comment type="similarity">
    <text evidence="3 14">Belongs to the Nth/MutY family.</text>
</comment>
<evidence type="ECO:0000256" key="10">
    <source>
        <dbReference type="ARBA" id="ARBA00023004"/>
    </source>
</evidence>
<keyword evidence="11" id="KW-0411">Iron-sulfur</keyword>
<dbReference type="Pfam" id="PF00730">
    <property type="entry name" value="HhH-GPD"/>
    <property type="match status" value="1"/>
</dbReference>
<keyword evidence="17" id="KW-1185">Reference proteome</keyword>
<dbReference type="GO" id="GO:0035485">
    <property type="term" value="F:adenine/guanine mispair binding"/>
    <property type="evidence" value="ECO:0007669"/>
    <property type="project" value="TreeGrafter"/>
</dbReference>
<accession>A0A423PWS9</accession>
<dbReference type="OrthoDB" id="9802365at2"/>
<keyword evidence="13 14" id="KW-0326">Glycosidase</keyword>
<keyword evidence="10 14" id="KW-0408">Iron</keyword>
<dbReference type="InterPro" id="IPR015797">
    <property type="entry name" value="NUDIX_hydrolase-like_dom_sf"/>
</dbReference>
<dbReference type="Gene3D" id="1.10.340.30">
    <property type="entry name" value="Hypothetical protein, domain 2"/>
    <property type="match status" value="1"/>
</dbReference>
<keyword evidence="7" id="KW-0479">Metal-binding</keyword>
<evidence type="ECO:0000256" key="13">
    <source>
        <dbReference type="ARBA" id="ARBA00023295"/>
    </source>
</evidence>
<dbReference type="EC" id="3.2.2.31" evidence="4 14"/>
<evidence type="ECO:0000259" key="15">
    <source>
        <dbReference type="SMART" id="SM00478"/>
    </source>
</evidence>
<keyword evidence="9" id="KW-0378">Hydrolase</keyword>
<dbReference type="InterPro" id="IPR003265">
    <property type="entry name" value="HhH-GPD_domain"/>
</dbReference>
<dbReference type="InterPro" id="IPR044298">
    <property type="entry name" value="MIG/MutY"/>
</dbReference>
<dbReference type="GO" id="GO:0032357">
    <property type="term" value="F:oxidized purine DNA binding"/>
    <property type="evidence" value="ECO:0007669"/>
    <property type="project" value="TreeGrafter"/>
</dbReference>
<evidence type="ECO:0000256" key="5">
    <source>
        <dbReference type="ARBA" id="ARBA00022023"/>
    </source>
</evidence>
<dbReference type="Pfam" id="PF14815">
    <property type="entry name" value="NUDIX_4"/>
    <property type="match status" value="1"/>
</dbReference>
<dbReference type="GO" id="GO:0006284">
    <property type="term" value="P:base-excision repair"/>
    <property type="evidence" value="ECO:0007669"/>
    <property type="project" value="UniProtKB-UniRule"/>
</dbReference>
<evidence type="ECO:0000256" key="4">
    <source>
        <dbReference type="ARBA" id="ARBA00012045"/>
    </source>
</evidence>
<keyword evidence="12" id="KW-0234">DNA repair</keyword>
<evidence type="ECO:0000256" key="11">
    <source>
        <dbReference type="ARBA" id="ARBA00023014"/>
    </source>
</evidence>
<evidence type="ECO:0000256" key="14">
    <source>
        <dbReference type="RuleBase" id="RU365096"/>
    </source>
</evidence>
<dbReference type="AlphaFoldDB" id="A0A423PWS9"/>
<dbReference type="InterPro" id="IPR023170">
    <property type="entry name" value="HhH_base_excis_C"/>
</dbReference>
<dbReference type="EMBL" id="AYKG01000012">
    <property type="protein sequence ID" value="ROO30034.1"/>
    <property type="molecule type" value="Genomic_DNA"/>
</dbReference>
<dbReference type="GO" id="GO:0046872">
    <property type="term" value="F:metal ion binding"/>
    <property type="evidence" value="ECO:0007669"/>
    <property type="project" value="UniProtKB-UniRule"/>
</dbReference>
<dbReference type="InterPro" id="IPR003651">
    <property type="entry name" value="Endonuclease3_FeS-loop_motif"/>
</dbReference>
<evidence type="ECO:0000256" key="9">
    <source>
        <dbReference type="ARBA" id="ARBA00022801"/>
    </source>
</evidence>
<dbReference type="GO" id="GO:0000701">
    <property type="term" value="F:purine-specific mismatch base pair DNA N-glycosylase activity"/>
    <property type="evidence" value="ECO:0007669"/>
    <property type="project" value="UniProtKB-EC"/>
</dbReference>
<dbReference type="Pfam" id="PF00633">
    <property type="entry name" value="HHH"/>
    <property type="match status" value="1"/>
</dbReference>
<dbReference type="CDD" id="cd00056">
    <property type="entry name" value="ENDO3c"/>
    <property type="match status" value="1"/>
</dbReference>
<dbReference type="InterPro" id="IPR011257">
    <property type="entry name" value="DNA_glycosylase"/>
</dbReference>
<organism evidence="16 17">
    <name type="scientific">Salinisphaera japonica YTM-1</name>
    <dbReference type="NCBI Taxonomy" id="1209778"/>
    <lineage>
        <taxon>Bacteria</taxon>
        <taxon>Pseudomonadati</taxon>
        <taxon>Pseudomonadota</taxon>
        <taxon>Gammaproteobacteria</taxon>
        <taxon>Salinisphaerales</taxon>
        <taxon>Salinisphaeraceae</taxon>
        <taxon>Salinisphaera</taxon>
    </lineage>
</organism>
<comment type="cofactor">
    <cofactor evidence="14">
        <name>[4Fe-4S] cluster</name>
        <dbReference type="ChEBI" id="CHEBI:49883"/>
    </cofactor>
    <text evidence="14">Binds 1 [4Fe-4S] cluster.</text>
</comment>
<dbReference type="PROSITE" id="PS01155">
    <property type="entry name" value="ENDONUCLEASE_III_2"/>
    <property type="match status" value="1"/>
</dbReference>